<dbReference type="InterPro" id="IPR058130">
    <property type="entry name" value="PEA_transf_C"/>
</dbReference>
<dbReference type="EMBL" id="CP104562">
    <property type="protein sequence ID" value="UXH76238.1"/>
    <property type="molecule type" value="Genomic_DNA"/>
</dbReference>
<keyword evidence="2" id="KW-1003">Cell membrane</keyword>
<keyword evidence="5 7" id="KW-1133">Transmembrane helix</keyword>
<dbReference type="SUPFAM" id="SSF53649">
    <property type="entry name" value="Alkaline phosphatase-like"/>
    <property type="match status" value="1"/>
</dbReference>
<feature type="transmembrane region" description="Helical" evidence="7">
    <location>
        <begin position="113"/>
        <end position="131"/>
    </location>
</feature>
<accession>A0ABY6ATI2</accession>
<dbReference type="InterPro" id="IPR000917">
    <property type="entry name" value="Sulfatase_N"/>
</dbReference>
<evidence type="ECO:0000313" key="10">
    <source>
        <dbReference type="Proteomes" id="UP001064933"/>
    </source>
</evidence>
<dbReference type="Gene3D" id="3.40.720.10">
    <property type="entry name" value="Alkaline Phosphatase, subunit A"/>
    <property type="match status" value="1"/>
</dbReference>
<dbReference type="GO" id="GO:0016740">
    <property type="term" value="F:transferase activity"/>
    <property type="evidence" value="ECO:0007669"/>
    <property type="project" value="UniProtKB-KW"/>
</dbReference>
<evidence type="ECO:0000256" key="7">
    <source>
        <dbReference type="SAM" id="Phobius"/>
    </source>
</evidence>
<keyword evidence="3 9" id="KW-0808">Transferase</keyword>
<dbReference type="Proteomes" id="UP001064933">
    <property type="component" value="Chromosome"/>
</dbReference>
<evidence type="ECO:0000256" key="3">
    <source>
        <dbReference type="ARBA" id="ARBA00022679"/>
    </source>
</evidence>
<evidence type="ECO:0000256" key="6">
    <source>
        <dbReference type="ARBA" id="ARBA00023136"/>
    </source>
</evidence>
<dbReference type="InterPro" id="IPR040423">
    <property type="entry name" value="PEA_transferase"/>
</dbReference>
<protein>
    <submittedName>
        <fullName evidence="9">Phosphoethanolamine transferase</fullName>
    </submittedName>
</protein>
<evidence type="ECO:0000256" key="1">
    <source>
        <dbReference type="ARBA" id="ARBA00004651"/>
    </source>
</evidence>
<proteinExistence type="predicted"/>
<dbReference type="Pfam" id="PF00884">
    <property type="entry name" value="Sulfatase"/>
    <property type="match status" value="1"/>
</dbReference>
<dbReference type="PANTHER" id="PTHR30443">
    <property type="entry name" value="INNER MEMBRANE PROTEIN"/>
    <property type="match status" value="1"/>
</dbReference>
<name>A0ABY6ATI2_9BURK</name>
<dbReference type="CDD" id="cd16017">
    <property type="entry name" value="LptA"/>
    <property type="match status" value="1"/>
</dbReference>
<evidence type="ECO:0000259" key="8">
    <source>
        <dbReference type="Pfam" id="PF00884"/>
    </source>
</evidence>
<keyword evidence="4 7" id="KW-0812">Transmembrane</keyword>
<evidence type="ECO:0000313" key="9">
    <source>
        <dbReference type="EMBL" id="UXH76238.1"/>
    </source>
</evidence>
<evidence type="ECO:0000256" key="2">
    <source>
        <dbReference type="ARBA" id="ARBA00022475"/>
    </source>
</evidence>
<dbReference type="PANTHER" id="PTHR30443:SF2">
    <property type="entry name" value="PHOSPHOETHANOLAMINE TRANSFERASE EPTC"/>
    <property type="match status" value="1"/>
</dbReference>
<keyword evidence="6 7" id="KW-0472">Membrane</keyword>
<feature type="domain" description="Sulfatase N-terminal" evidence="8">
    <location>
        <begin position="185"/>
        <end position="449"/>
    </location>
</feature>
<dbReference type="RefSeq" id="WP_261755971.1">
    <property type="nucleotide sequence ID" value="NZ_CP104562.2"/>
</dbReference>
<gene>
    <name evidence="9" type="ORF">N4261_14290</name>
</gene>
<organism evidence="9 10">
    <name type="scientific">Roseateles amylovorans</name>
    <dbReference type="NCBI Taxonomy" id="2978473"/>
    <lineage>
        <taxon>Bacteria</taxon>
        <taxon>Pseudomonadati</taxon>
        <taxon>Pseudomonadota</taxon>
        <taxon>Betaproteobacteria</taxon>
        <taxon>Burkholderiales</taxon>
        <taxon>Sphaerotilaceae</taxon>
        <taxon>Roseateles</taxon>
    </lineage>
</organism>
<reference evidence="9" key="1">
    <citation type="submission" date="2022-10" db="EMBL/GenBank/DDBJ databases">
        <title>Characterization and whole genome sequencing of a new Roseateles species, isolated from fresh water.</title>
        <authorList>
            <person name="Guliayeva D.Y."/>
            <person name="Akhremchuk A.E."/>
            <person name="Sikolenko M.A."/>
            <person name="Valentovich L.N."/>
            <person name="Sidarenka A.V."/>
        </authorList>
    </citation>
    <scope>NUCLEOTIDE SEQUENCE</scope>
    <source>
        <strain evidence="9">BIM B-1768</strain>
    </source>
</reference>
<evidence type="ECO:0000256" key="4">
    <source>
        <dbReference type="ARBA" id="ARBA00022692"/>
    </source>
</evidence>
<dbReference type="InterPro" id="IPR017850">
    <property type="entry name" value="Alkaline_phosphatase_core_sf"/>
</dbReference>
<sequence>MLLLALPVLTWLLWPVRRPAWVWVRGGVTFATVTVFLLDAALRHYLHDHYQAAADSALVMSAAANTNSRETWEYLASQWPSLAVVGAALAVALALAGLLSARAGRREGELGRGARWVLILLLILGSVGYVSKPWRRLHPVLFWPTWSLKVEALRQGWADQQAQREQLMANARRAQPTMAWSGSSTVVLVLSESLNRDNMSLYGYSRPTTPGLVSMRHELGHQLLQVRDAWSVQSATVPSLSGIFSFGERDETRPVGQTQHLLALSRAAGYKVWWISNHDDVAIEQQHARLGDHVWMVNRAPGRSSAMLDGGLLDEFETALKAPESRKLIVLHLLGAHPHYQLRFPAGEHPFDEAQDEVDRGMVAAGRPFWLRELRRDYDAAVRYHDGVVVDTLRRTRAAVGPADNAAWMLMSDHGQEVGHTVNQAGHSPGTAAGYRIPLLVWRQGGPDPQDTRAAKGFDPALARRPFRADWAAWTLADLLQLRWQGRQPTRNLLDPAYRWEAPTIPVPGWRAEG</sequence>
<feature type="transmembrane region" description="Helical" evidence="7">
    <location>
        <begin position="79"/>
        <end position="101"/>
    </location>
</feature>
<evidence type="ECO:0000256" key="5">
    <source>
        <dbReference type="ARBA" id="ARBA00022989"/>
    </source>
</evidence>
<comment type="subcellular location">
    <subcellularLocation>
        <location evidence="1">Cell membrane</location>
        <topology evidence="1">Multi-pass membrane protein</topology>
    </subcellularLocation>
</comment>
<keyword evidence="10" id="KW-1185">Reference proteome</keyword>